<keyword evidence="4" id="KW-0378">Hydrolase</keyword>
<dbReference type="InterPro" id="IPR044993">
    <property type="entry name" value="BXL"/>
</dbReference>
<dbReference type="EMBL" id="JAWDJX010000013">
    <property type="protein sequence ID" value="KAK3054004.1"/>
    <property type="molecule type" value="Genomic_DNA"/>
</dbReference>
<evidence type="ECO:0000256" key="1">
    <source>
        <dbReference type="ARBA" id="ARBA00004851"/>
    </source>
</evidence>
<dbReference type="Pfam" id="PF00933">
    <property type="entry name" value="Glyco_hydro_3"/>
    <property type="match status" value="1"/>
</dbReference>
<dbReference type="InterPro" id="IPR001764">
    <property type="entry name" value="Glyco_hydro_3_N"/>
</dbReference>
<evidence type="ECO:0000256" key="8">
    <source>
        <dbReference type="SAM" id="SignalP"/>
    </source>
</evidence>
<name>A0AAJ0DPX0_9PEZI</name>
<dbReference type="AlphaFoldDB" id="A0AAJ0DPX0"/>
<evidence type="ECO:0000256" key="3">
    <source>
        <dbReference type="ARBA" id="ARBA00022651"/>
    </source>
</evidence>
<gene>
    <name evidence="10" type="ORF">LTR09_004780</name>
</gene>
<dbReference type="InterPro" id="IPR036962">
    <property type="entry name" value="Glyco_hydro_3_N_sf"/>
</dbReference>
<proteinExistence type="inferred from homology"/>
<evidence type="ECO:0000256" key="5">
    <source>
        <dbReference type="ARBA" id="ARBA00023180"/>
    </source>
</evidence>
<dbReference type="Gene3D" id="3.20.20.300">
    <property type="entry name" value="Glycoside hydrolase, family 3, N-terminal domain"/>
    <property type="match status" value="1"/>
</dbReference>
<keyword evidence="3" id="KW-0858">Xylan degradation</keyword>
<sequence length="382" mass="42195">MHFRSLPAAALLLTSAQHASAQFGFEWEFTYPDCVNGPLASNAVCDTSASSADRAAALVKAMPLKDKFRNLVDRSNGSRSLGLARYEWWSEALHGVAGSPGVNFSESGDYSYATSFPMPILFSAAFDDQLVEDIATTISTEARAYSNAGRAGLDFFTPNINPYKDPRWGRGSETPGDDPFRIMGYVKHLLLGLEGGHNPPLKKMIATCKHFAGYDMEIWDGVIRYGFDALITSQDLAGYYMPPFQQRARDSKVGSIMCSYNAINGVPACADSYIMDDILRKHWNWNQPNHPYVTSDCNAILDIWTNHEYVSTPEEAAAASYNAGTDQVCEVFNRTAVEGAYDKGLLSEAVIDRALRRQYEALIIAGYFDPADSNPYRSIGWD</sequence>
<evidence type="ECO:0000313" key="11">
    <source>
        <dbReference type="Proteomes" id="UP001271007"/>
    </source>
</evidence>
<reference evidence="10" key="1">
    <citation type="submission" date="2023-04" db="EMBL/GenBank/DDBJ databases">
        <title>Black Yeasts Isolated from many extreme environments.</title>
        <authorList>
            <person name="Coleine C."/>
            <person name="Stajich J.E."/>
            <person name="Selbmann L."/>
        </authorList>
    </citation>
    <scope>NUCLEOTIDE SEQUENCE</scope>
    <source>
        <strain evidence="10">CCFEE 5312</strain>
    </source>
</reference>
<dbReference type="GO" id="GO:0045493">
    <property type="term" value="P:xylan catabolic process"/>
    <property type="evidence" value="ECO:0007669"/>
    <property type="project" value="UniProtKB-KW"/>
</dbReference>
<dbReference type="GO" id="GO:0046556">
    <property type="term" value="F:alpha-L-arabinofuranosidase activity"/>
    <property type="evidence" value="ECO:0007669"/>
    <property type="project" value="TreeGrafter"/>
</dbReference>
<keyword evidence="8" id="KW-0732">Signal</keyword>
<evidence type="ECO:0000256" key="6">
    <source>
        <dbReference type="ARBA" id="ARBA00024574"/>
    </source>
</evidence>
<comment type="catalytic activity">
    <reaction evidence="6">
        <text>Hydrolysis of (1-&gt;4)-beta-D-xylans, to remove successive D-xylose residues from the non-reducing termini.</text>
        <dbReference type="EC" id="3.2.1.37"/>
    </reaction>
</comment>
<keyword evidence="3" id="KW-0119">Carbohydrate metabolism</keyword>
<dbReference type="EC" id="3.2.1.37" evidence="7"/>
<evidence type="ECO:0000256" key="4">
    <source>
        <dbReference type="ARBA" id="ARBA00022801"/>
    </source>
</evidence>
<dbReference type="Proteomes" id="UP001271007">
    <property type="component" value="Unassembled WGS sequence"/>
</dbReference>
<evidence type="ECO:0000259" key="9">
    <source>
        <dbReference type="Pfam" id="PF00933"/>
    </source>
</evidence>
<feature type="chain" id="PRO_5042523326" description="xylan 1,4-beta-xylosidase" evidence="8">
    <location>
        <begin position="22"/>
        <end position="382"/>
    </location>
</feature>
<comment type="caution">
    <text evidence="10">The sequence shown here is derived from an EMBL/GenBank/DDBJ whole genome shotgun (WGS) entry which is preliminary data.</text>
</comment>
<accession>A0AAJ0DPX0</accession>
<evidence type="ECO:0000313" key="10">
    <source>
        <dbReference type="EMBL" id="KAK3054004.1"/>
    </source>
</evidence>
<dbReference type="InterPro" id="IPR017853">
    <property type="entry name" value="GH"/>
</dbReference>
<protein>
    <recommendedName>
        <fullName evidence="7">xylan 1,4-beta-xylosidase</fullName>
        <ecNumber evidence="7">3.2.1.37</ecNumber>
    </recommendedName>
</protein>
<feature type="signal peptide" evidence="8">
    <location>
        <begin position="1"/>
        <end position="21"/>
    </location>
</feature>
<comment type="similarity">
    <text evidence="2">Belongs to the glycosyl hydrolase 3 family.</text>
</comment>
<dbReference type="GO" id="GO:0031222">
    <property type="term" value="P:arabinan catabolic process"/>
    <property type="evidence" value="ECO:0007669"/>
    <property type="project" value="TreeGrafter"/>
</dbReference>
<keyword evidence="11" id="KW-1185">Reference proteome</keyword>
<comment type="pathway">
    <text evidence="1">Glycan degradation; xylan degradation.</text>
</comment>
<evidence type="ECO:0000256" key="7">
    <source>
        <dbReference type="ARBA" id="ARBA00026107"/>
    </source>
</evidence>
<keyword evidence="3" id="KW-0624">Polysaccharide degradation</keyword>
<keyword evidence="5" id="KW-0325">Glycoprotein</keyword>
<dbReference type="PANTHER" id="PTHR42721">
    <property type="entry name" value="SUGAR HYDROLASE-RELATED"/>
    <property type="match status" value="1"/>
</dbReference>
<dbReference type="PANTHER" id="PTHR42721:SF3">
    <property type="entry name" value="BETA-D-XYLOSIDASE 5-RELATED"/>
    <property type="match status" value="1"/>
</dbReference>
<dbReference type="GO" id="GO:0009044">
    <property type="term" value="F:xylan 1,4-beta-xylosidase activity"/>
    <property type="evidence" value="ECO:0007669"/>
    <property type="project" value="UniProtKB-EC"/>
</dbReference>
<organism evidence="10 11">
    <name type="scientific">Extremus antarcticus</name>
    <dbReference type="NCBI Taxonomy" id="702011"/>
    <lineage>
        <taxon>Eukaryota</taxon>
        <taxon>Fungi</taxon>
        <taxon>Dikarya</taxon>
        <taxon>Ascomycota</taxon>
        <taxon>Pezizomycotina</taxon>
        <taxon>Dothideomycetes</taxon>
        <taxon>Dothideomycetidae</taxon>
        <taxon>Mycosphaerellales</taxon>
        <taxon>Extremaceae</taxon>
        <taxon>Extremus</taxon>
    </lineage>
</organism>
<dbReference type="SUPFAM" id="SSF51445">
    <property type="entry name" value="(Trans)glycosidases"/>
    <property type="match status" value="1"/>
</dbReference>
<evidence type="ECO:0000256" key="2">
    <source>
        <dbReference type="ARBA" id="ARBA00005336"/>
    </source>
</evidence>
<feature type="domain" description="Glycoside hydrolase family 3 N-terminal" evidence="9">
    <location>
        <begin position="113"/>
        <end position="357"/>
    </location>
</feature>